<keyword evidence="8" id="KW-0206">Cytoskeleton</keyword>
<name>A0A8P0NA98_CANLF</name>
<dbReference type="GO" id="GO:0007155">
    <property type="term" value="P:cell adhesion"/>
    <property type="evidence" value="ECO:0007669"/>
    <property type="project" value="UniProtKB-KW"/>
</dbReference>
<dbReference type="PANTHER" id="PTHR12114">
    <property type="entry name" value="PARVIN"/>
    <property type="match status" value="1"/>
</dbReference>
<keyword evidence="7" id="KW-0009">Actin-binding</keyword>
<dbReference type="PROSITE" id="PS50021">
    <property type="entry name" value="CH"/>
    <property type="match status" value="1"/>
</dbReference>
<accession>A0A8P0NA98</accession>
<dbReference type="AlphaFoldDB" id="A0A8P0NA98"/>
<keyword evidence="5" id="KW-0677">Repeat</keyword>
<evidence type="ECO:0000256" key="7">
    <source>
        <dbReference type="ARBA" id="ARBA00023203"/>
    </source>
</evidence>
<dbReference type="OrthoDB" id="2099265at2759"/>
<dbReference type="PANTHER" id="PTHR12114:SF6">
    <property type="entry name" value="ALPHA-PARVIN"/>
    <property type="match status" value="1"/>
</dbReference>
<evidence type="ECO:0000256" key="5">
    <source>
        <dbReference type="ARBA" id="ARBA00022737"/>
    </source>
</evidence>
<reference evidence="10 11" key="1">
    <citation type="journal article" date="2005" name="Nature">
        <title>Genome sequence, comparative analysis and haplotype structure of the domestic dog.</title>
        <authorList>
            <consortium name="Broad Sequencing Platform"/>
            <person name="Lindblad-Toh K."/>
            <person name="Wade C.M."/>
            <person name="Mikkelsen T.S."/>
            <person name="Karlsson E.K."/>
            <person name="Jaffe D.B."/>
            <person name="Kamal M."/>
            <person name="Clamp M."/>
            <person name="Chang J.L."/>
            <person name="Kulbokas E.J. III"/>
            <person name="Zody M.C."/>
            <person name="Mauceli E."/>
            <person name="Xie X."/>
            <person name="Breen M."/>
            <person name="Wayne R.K."/>
            <person name="Ostrander E.A."/>
            <person name="Ponting C.P."/>
            <person name="Galibert F."/>
            <person name="Smith D.R."/>
            <person name="DeJong P.J."/>
            <person name="Kirkness E."/>
            <person name="Alvarez P."/>
            <person name="Biagi T."/>
            <person name="Brockman W."/>
            <person name="Butler J."/>
            <person name="Chin C.W."/>
            <person name="Cook A."/>
            <person name="Cuff J."/>
            <person name="Daly M.J."/>
            <person name="DeCaprio D."/>
            <person name="Gnerre S."/>
            <person name="Grabherr M."/>
            <person name="Kellis M."/>
            <person name="Kleber M."/>
            <person name="Bardeleben C."/>
            <person name="Goodstadt L."/>
            <person name="Heger A."/>
            <person name="Hitte C."/>
            <person name="Kim L."/>
            <person name="Koepfli K.P."/>
            <person name="Parker H.G."/>
            <person name="Pollinger J.P."/>
            <person name="Searle S.M."/>
            <person name="Sutter N.B."/>
            <person name="Thomas R."/>
            <person name="Webber C."/>
            <person name="Baldwin J."/>
            <person name="Abebe A."/>
            <person name="Abouelleil A."/>
            <person name="Aftuck L."/>
            <person name="Ait-Zahra M."/>
            <person name="Aldredge T."/>
            <person name="Allen N."/>
            <person name="An P."/>
            <person name="Anderson S."/>
            <person name="Antoine C."/>
            <person name="Arachchi H."/>
            <person name="Aslam A."/>
            <person name="Ayotte L."/>
            <person name="Bachantsang P."/>
            <person name="Barry A."/>
            <person name="Bayul T."/>
            <person name="Benamara M."/>
            <person name="Berlin A."/>
            <person name="Bessette D."/>
            <person name="Blitshteyn B."/>
            <person name="Bloom T."/>
            <person name="Blye J."/>
            <person name="Boguslavskiy L."/>
            <person name="Bonnet C."/>
            <person name="Boukhgalter B."/>
            <person name="Brown A."/>
            <person name="Cahill P."/>
            <person name="Calixte N."/>
            <person name="Camarata J."/>
            <person name="Cheshatsang Y."/>
            <person name="Chu J."/>
            <person name="Citroen M."/>
            <person name="Collymore A."/>
            <person name="Cooke P."/>
            <person name="Dawoe T."/>
            <person name="Daza R."/>
            <person name="Decktor K."/>
            <person name="DeGray S."/>
            <person name="Dhargay N."/>
            <person name="Dooley K."/>
            <person name="Dooley K."/>
            <person name="Dorje P."/>
            <person name="Dorjee K."/>
            <person name="Dorris L."/>
            <person name="Duffey N."/>
            <person name="Dupes A."/>
            <person name="Egbiremolen O."/>
            <person name="Elong R."/>
            <person name="Falk J."/>
            <person name="Farina A."/>
            <person name="Faro S."/>
            <person name="Ferguson D."/>
            <person name="Ferreira P."/>
            <person name="Fisher S."/>
            <person name="FitzGerald M."/>
            <person name="Foley K."/>
            <person name="Foley C."/>
            <person name="Franke A."/>
            <person name="Friedrich D."/>
            <person name="Gage D."/>
            <person name="Garber M."/>
            <person name="Gearin G."/>
            <person name="Giannoukos G."/>
            <person name="Goode T."/>
            <person name="Goyette A."/>
            <person name="Graham J."/>
            <person name="Grandbois E."/>
            <person name="Gyaltsen K."/>
            <person name="Hafez N."/>
            <person name="Hagopian D."/>
            <person name="Hagos B."/>
            <person name="Hall J."/>
            <person name="Healy C."/>
            <person name="Hegarty R."/>
            <person name="Honan T."/>
            <person name="Horn A."/>
            <person name="Houde N."/>
            <person name="Hughes L."/>
            <person name="Hunnicutt L."/>
            <person name="Husby M."/>
            <person name="Jester B."/>
            <person name="Jones C."/>
            <person name="Kamat A."/>
            <person name="Kanga B."/>
            <person name="Kells C."/>
            <person name="Khazanovich D."/>
            <person name="Kieu A.C."/>
            <person name="Kisner P."/>
            <person name="Kumar M."/>
            <person name="Lance K."/>
            <person name="Landers T."/>
            <person name="Lara M."/>
            <person name="Lee W."/>
            <person name="Leger J.P."/>
            <person name="Lennon N."/>
            <person name="Leuper L."/>
            <person name="LeVine S."/>
            <person name="Liu J."/>
            <person name="Liu X."/>
            <person name="Lokyitsang Y."/>
            <person name="Lokyitsang T."/>
            <person name="Lui A."/>
            <person name="Macdonald J."/>
            <person name="Major J."/>
            <person name="Marabella R."/>
            <person name="Maru K."/>
            <person name="Matthews C."/>
            <person name="McDonough S."/>
            <person name="Mehta T."/>
            <person name="Meldrim J."/>
            <person name="Melnikov A."/>
            <person name="Meneus L."/>
            <person name="Mihalev A."/>
            <person name="Mihova T."/>
            <person name="Miller K."/>
            <person name="Mittelman R."/>
            <person name="Mlenga V."/>
            <person name="Mulrain L."/>
            <person name="Munson G."/>
            <person name="Navidi A."/>
            <person name="Naylor J."/>
            <person name="Nguyen T."/>
            <person name="Nguyen N."/>
            <person name="Nguyen C."/>
            <person name="Nguyen T."/>
            <person name="Nicol R."/>
            <person name="Norbu N."/>
            <person name="Norbu C."/>
            <person name="Novod N."/>
            <person name="Nyima T."/>
            <person name="Olandt P."/>
            <person name="O'Neill B."/>
            <person name="O'Neill K."/>
            <person name="Osman S."/>
            <person name="Oyono L."/>
            <person name="Patti C."/>
            <person name="Perrin D."/>
            <person name="Phunkhang P."/>
            <person name="Pierre F."/>
            <person name="Priest M."/>
            <person name="Rachupka A."/>
            <person name="Raghuraman S."/>
            <person name="Rameau R."/>
            <person name="Ray V."/>
            <person name="Raymond C."/>
            <person name="Rege F."/>
            <person name="Rise C."/>
            <person name="Rogers J."/>
            <person name="Rogov P."/>
            <person name="Sahalie J."/>
            <person name="Settipalli S."/>
            <person name="Sharpe T."/>
            <person name="Shea T."/>
            <person name="Sheehan M."/>
            <person name="Sherpa N."/>
            <person name="Shi J."/>
            <person name="Shih D."/>
            <person name="Sloan J."/>
            <person name="Smith C."/>
            <person name="Sparrow T."/>
            <person name="Stalker J."/>
            <person name="Stange-Thomann N."/>
            <person name="Stavropoulos S."/>
            <person name="Stone C."/>
            <person name="Stone S."/>
            <person name="Sykes S."/>
            <person name="Tchuinga P."/>
            <person name="Tenzing P."/>
            <person name="Tesfaye S."/>
            <person name="Thoulutsang D."/>
            <person name="Thoulutsang Y."/>
            <person name="Topham K."/>
            <person name="Topping I."/>
            <person name="Tsamla T."/>
            <person name="Vassiliev H."/>
            <person name="Venkataraman V."/>
            <person name="Vo A."/>
            <person name="Wangchuk T."/>
            <person name="Wangdi T."/>
            <person name="Weiand M."/>
            <person name="Wilkinson J."/>
            <person name="Wilson A."/>
            <person name="Yadav S."/>
            <person name="Yang S."/>
            <person name="Yang X."/>
            <person name="Young G."/>
            <person name="Yu Q."/>
            <person name="Zainoun J."/>
            <person name="Zembek L."/>
            <person name="Zimmer A."/>
            <person name="Lander E.S."/>
        </authorList>
    </citation>
    <scope>NUCLEOTIDE SEQUENCE [LARGE SCALE GENOMIC DNA]</scope>
    <source>
        <strain evidence="10">Boxer</strain>
    </source>
</reference>
<dbReference type="CDD" id="cd21335">
    <property type="entry name" value="CH_PARVA_rpt1"/>
    <property type="match status" value="1"/>
</dbReference>
<dbReference type="Pfam" id="PF00307">
    <property type="entry name" value="CH"/>
    <property type="match status" value="1"/>
</dbReference>
<comment type="subcellular location">
    <subcellularLocation>
        <location evidence="2">Cell junction</location>
        <location evidence="2">Focal adhesion</location>
    </subcellularLocation>
    <subcellularLocation>
        <location evidence="1">Cytoplasm</location>
        <location evidence="1">Cytoskeleton</location>
    </subcellularLocation>
</comment>
<evidence type="ECO:0000313" key="11">
    <source>
        <dbReference type="Proteomes" id="UP000002254"/>
    </source>
</evidence>
<keyword evidence="4" id="KW-0963">Cytoplasm</keyword>
<evidence type="ECO:0000313" key="10">
    <source>
        <dbReference type="Ensembl" id="ENSCAFP00000011694.5"/>
    </source>
</evidence>
<evidence type="ECO:0000259" key="9">
    <source>
        <dbReference type="PROSITE" id="PS50021"/>
    </source>
</evidence>
<dbReference type="InterPro" id="IPR028433">
    <property type="entry name" value="Parvin"/>
</dbReference>
<dbReference type="InterPro" id="IPR036872">
    <property type="entry name" value="CH_dom_sf"/>
</dbReference>
<evidence type="ECO:0000256" key="3">
    <source>
        <dbReference type="ARBA" id="ARBA00005666"/>
    </source>
</evidence>
<dbReference type="GO" id="GO:0005925">
    <property type="term" value="C:focal adhesion"/>
    <property type="evidence" value="ECO:0007669"/>
    <property type="project" value="UniProtKB-SubCell"/>
</dbReference>
<dbReference type="InterPro" id="IPR001715">
    <property type="entry name" value="CH_dom"/>
</dbReference>
<evidence type="ECO:0000256" key="8">
    <source>
        <dbReference type="ARBA" id="ARBA00023212"/>
    </source>
</evidence>
<dbReference type="GO" id="GO:0003779">
    <property type="term" value="F:actin binding"/>
    <property type="evidence" value="ECO:0007669"/>
    <property type="project" value="UniProtKB-KW"/>
</dbReference>
<evidence type="ECO:0000256" key="6">
    <source>
        <dbReference type="ARBA" id="ARBA00022889"/>
    </source>
</evidence>
<gene>
    <name evidence="10" type="primary">PARVA</name>
</gene>
<dbReference type="Ensembl" id="ENSCAFT00000012627.6">
    <property type="protein sequence ID" value="ENSCAFP00000011694.5"/>
    <property type="gene ID" value="ENSCAFG00000007895.6"/>
</dbReference>
<dbReference type="Gene3D" id="1.10.418.10">
    <property type="entry name" value="Calponin-like domain"/>
    <property type="match status" value="1"/>
</dbReference>
<evidence type="ECO:0000256" key="4">
    <source>
        <dbReference type="ARBA" id="ARBA00022490"/>
    </source>
</evidence>
<keyword evidence="6" id="KW-0130">Cell adhesion</keyword>
<dbReference type="Proteomes" id="UP000002254">
    <property type="component" value="Chromosome 21"/>
</dbReference>
<sequence>MNAINLPLSPIPFELDPEDTMLEENEVRTMVDPNSRSDPKLQELMKVLIDWINDVLVGERIIVKDLAEDLYDGQVLQKLFEKLESEKLNVAEVTQSEIAQKQKLQTVLEKINETLKLPPRSIKWNVDSVHAKSLVAILHLLVALSQYFRAPIRLPDHVSIQVVVVQKREGILQSRQIQEEITGNTEALSGRHERDAFDTLFDHAPDKLNVVKKVSKRCLGGRGRRCSQTLDPTPVACKLPETDVLTGSLRSGLSCLMHTLQSCSYWMPYLLPSSPIRMTVSPGGSEAVSTLSSHPHCTMGQPGLLPQTSLLSRHRHLPQTV</sequence>
<organism evidence="10 11">
    <name type="scientific">Canis lupus familiaris</name>
    <name type="common">Dog</name>
    <name type="synonym">Canis familiaris</name>
    <dbReference type="NCBI Taxonomy" id="9615"/>
    <lineage>
        <taxon>Eukaryota</taxon>
        <taxon>Metazoa</taxon>
        <taxon>Chordata</taxon>
        <taxon>Craniata</taxon>
        <taxon>Vertebrata</taxon>
        <taxon>Euteleostomi</taxon>
        <taxon>Mammalia</taxon>
        <taxon>Eutheria</taxon>
        <taxon>Laurasiatheria</taxon>
        <taxon>Carnivora</taxon>
        <taxon>Caniformia</taxon>
        <taxon>Canidae</taxon>
        <taxon>Canis</taxon>
    </lineage>
</organism>
<feature type="domain" description="Calponin-homology (CH)" evidence="9">
    <location>
        <begin position="42"/>
        <end position="149"/>
    </location>
</feature>
<dbReference type="GO" id="GO:0030036">
    <property type="term" value="P:actin cytoskeleton organization"/>
    <property type="evidence" value="ECO:0007669"/>
    <property type="project" value="InterPro"/>
</dbReference>
<dbReference type="SUPFAM" id="SSF47576">
    <property type="entry name" value="Calponin-homology domain, CH-domain"/>
    <property type="match status" value="1"/>
</dbReference>
<proteinExistence type="inferred from homology"/>
<reference evidence="10" key="2">
    <citation type="submission" date="2025-08" db="UniProtKB">
        <authorList>
            <consortium name="Ensembl"/>
        </authorList>
    </citation>
    <scope>IDENTIFICATION</scope>
</reference>
<evidence type="ECO:0000256" key="1">
    <source>
        <dbReference type="ARBA" id="ARBA00004245"/>
    </source>
</evidence>
<dbReference type="GO" id="GO:0005856">
    <property type="term" value="C:cytoskeleton"/>
    <property type="evidence" value="ECO:0007669"/>
    <property type="project" value="UniProtKB-SubCell"/>
</dbReference>
<evidence type="ECO:0000256" key="2">
    <source>
        <dbReference type="ARBA" id="ARBA00004246"/>
    </source>
</evidence>
<protein>
    <submittedName>
        <fullName evidence="10">Parvin alpha</fullName>
    </submittedName>
</protein>
<dbReference type="FunFam" id="1.10.418.10:FF:000011">
    <property type="entry name" value="Parvin, beta"/>
    <property type="match status" value="1"/>
</dbReference>
<comment type="similarity">
    <text evidence="3">Belongs to the parvin family.</text>
</comment>